<proteinExistence type="predicted"/>
<dbReference type="STRING" id="649638.Trad_2636"/>
<dbReference type="InterPro" id="IPR000601">
    <property type="entry name" value="PKD_dom"/>
</dbReference>
<dbReference type="Proteomes" id="UP000000379">
    <property type="component" value="Chromosome"/>
</dbReference>
<dbReference type="RefSeq" id="WP_013179103.1">
    <property type="nucleotide sequence ID" value="NC_014221.1"/>
</dbReference>
<dbReference type="Pfam" id="PF18911">
    <property type="entry name" value="PKD_4"/>
    <property type="match status" value="1"/>
</dbReference>
<evidence type="ECO:0000256" key="1">
    <source>
        <dbReference type="SAM" id="MobiDB-lite"/>
    </source>
</evidence>
<feature type="chain" id="PRO_5003094229" evidence="2">
    <location>
        <begin position="28"/>
        <end position="538"/>
    </location>
</feature>
<dbReference type="eggNOG" id="COG3291">
    <property type="taxonomic scope" value="Bacteria"/>
</dbReference>
<name>D7CUF7_TRURR</name>
<dbReference type="Gene3D" id="2.60.40.10">
    <property type="entry name" value="Immunoglobulins"/>
    <property type="match status" value="2"/>
</dbReference>
<dbReference type="HOGENOM" id="CLU_506149_0_0_0"/>
<dbReference type="PROSITE" id="PS50093">
    <property type="entry name" value="PKD"/>
    <property type="match status" value="1"/>
</dbReference>
<dbReference type="EMBL" id="CP002049">
    <property type="protein sequence ID" value="ADI15742.1"/>
    <property type="molecule type" value="Genomic_DNA"/>
</dbReference>
<keyword evidence="5" id="KW-1185">Reference proteome</keyword>
<dbReference type="Gene3D" id="2.60.40.2810">
    <property type="match status" value="1"/>
</dbReference>
<feature type="signal peptide" evidence="2">
    <location>
        <begin position="1"/>
        <end position="27"/>
    </location>
</feature>
<dbReference type="OrthoDB" id="9802683at2"/>
<dbReference type="CDD" id="cd00146">
    <property type="entry name" value="PKD"/>
    <property type="match status" value="1"/>
</dbReference>
<feature type="region of interest" description="Disordered" evidence="1">
    <location>
        <begin position="264"/>
        <end position="337"/>
    </location>
</feature>
<dbReference type="InterPro" id="IPR013783">
    <property type="entry name" value="Ig-like_fold"/>
</dbReference>
<evidence type="ECO:0000259" key="3">
    <source>
        <dbReference type="PROSITE" id="PS50093"/>
    </source>
</evidence>
<dbReference type="InterPro" id="IPR022409">
    <property type="entry name" value="PKD/Chitinase_dom"/>
</dbReference>
<reference evidence="5" key="1">
    <citation type="submission" date="2010-05" db="EMBL/GenBank/DDBJ databases">
        <title>The complete genome of Truepera radiovictris DSM 17093.</title>
        <authorList>
            <consortium name="US DOE Joint Genome Institute (JGI-PGF)"/>
            <person name="Lucas S."/>
            <person name="Copeland A."/>
            <person name="Lapidus A."/>
            <person name="Glavina del Rio T."/>
            <person name="Dalin E."/>
            <person name="Tice H."/>
            <person name="Bruce D."/>
            <person name="Goodwin L."/>
            <person name="Pitluck S."/>
            <person name="Kyrpides N."/>
            <person name="Mavromatis K."/>
            <person name="Ovchinnikova G."/>
            <person name="Munk A.C."/>
            <person name="Detter J.C."/>
            <person name="Han C."/>
            <person name="Tapia R."/>
            <person name="Land M."/>
            <person name="Hauser L."/>
            <person name="Markowitz V."/>
            <person name="Cheng J.-F."/>
            <person name="Hugenholtz P."/>
            <person name="Woyke T."/>
            <person name="Wu D."/>
            <person name="Tindall B."/>
            <person name="Pomrenke H.G."/>
            <person name="Brambilla E."/>
            <person name="Klenk H.-P."/>
            <person name="Eisen J.A."/>
        </authorList>
    </citation>
    <scope>NUCLEOTIDE SEQUENCE [LARGE SCALE GENOMIC DNA]</scope>
    <source>
        <strain evidence="5">DSM 17093 / CIP 108686 / LMG 22925 / RQ-24</strain>
    </source>
</reference>
<dbReference type="Pfam" id="PF17963">
    <property type="entry name" value="Big_9"/>
    <property type="match status" value="1"/>
</dbReference>
<sequence>MRPPFRCALLLVCALSACSSLSPQPTAGSGPAEEPAVAIAQIGNPNAEPLPQVLVDARAPRNGPLLVPADTQYDPVTQQTTSYPVAVFVTASDSERVESVELFVNGASMGRFVRGTDPRAFGNPFVFPAPESGRPSVPLPGAASGLVTSQLQAVVRNAAGQQRQTAVLEVQADGSRPDFDFSVSGHGASATGPVQLSASANDPESGIASFAVFVNGQEQALDPASPASFSAALELPAGSYTVRLEAVNGVGVPNATSYTFRVAERPSDGAPTDPPTAPPAPPTDPTDPPAPPTDPTDPPAPPTDPTDPPTPPTDPTDPPTDPPAPPTTPPEDPDNRRPEVALAAEPTAGEAPLTVTFTANAKDYDGDPLTFRWDFGDGTVLPATTREQRVQTHTYTAPGSYTATVTVEDGRGGVGRASVTVTVTAGGGGNGGGDDGGAPPAPPSGPTIIAGDDAAVTLPGEPVVINVLANDASSAGELTLVGVSEPVAGGVAEVVDGGFVRYTPPPELLTTDAFTYTIEDTAGNRATGRVLVRIEARR</sequence>
<dbReference type="InterPro" id="IPR035986">
    <property type="entry name" value="PKD_dom_sf"/>
</dbReference>
<dbReference type="SMART" id="SM00089">
    <property type="entry name" value="PKD"/>
    <property type="match status" value="2"/>
</dbReference>
<dbReference type="PROSITE" id="PS51257">
    <property type="entry name" value="PROKAR_LIPOPROTEIN"/>
    <property type="match status" value="1"/>
</dbReference>
<keyword evidence="2" id="KW-0732">Signal</keyword>
<dbReference type="Pfam" id="PF17957">
    <property type="entry name" value="Big_7"/>
    <property type="match status" value="1"/>
</dbReference>
<reference evidence="4 5" key="2">
    <citation type="journal article" date="2011" name="Stand. Genomic Sci.">
        <title>Complete genome sequence of Truepera radiovictrix type strain (RQ-24).</title>
        <authorList>
            <person name="Ivanova N."/>
            <person name="Rohde C."/>
            <person name="Munk C."/>
            <person name="Nolan M."/>
            <person name="Lucas S."/>
            <person name="Del Rio T.G."/>
            <person name="Tice H."/>
            <person name="Deshpande S."/>
            <person name="Cheng J.F."/>
            <person name="Tapia R."/>
            <person name="Han C."/>
            <person name="Goodwin L."/>
            <person name="Pitluck S."/>
            <person name="Liolios K."/>
            <person name="Mavromatis K."/>
            <person name="Mikhailova N."/>
            <person name="Pati A."/>
            <person name="Chen A."/>
            <person name="Palaniappan K."/>
            <person name="Land M."/>
            <person name="Hauser L."/>
            <person name="Chang Y.J."/>
            <person name="Jeffries C.D."/>
            <person name="Brambilla E."/>
            <person name="Rohde M."/>
            <person name="Goker M."/>
            <person name="Tindall B.J."/>
            <person name="Woyke T."/>
            <person name="Bristow J."/>
            <person name="Eisen J.A."/>
            <person name="Markowitz V."/>
            <person name="Hugenholtz P."/>
            <person name="Kyrpides N.C."/>
            <person name="Klenk H.P."/>
            <person name="Lapidus A."/>
        </authorList>
    </citation>
    <scope>NUCLEOTIDE SEQUENCE [LARGE SCALE GENOMIC DNA]</scope>
    <source>
        <strain evidence="5">DSM 17093 / CIP 108686 / LMG 22925 / RQ-24</strain>
    </source>
</reference>
<accession>D7CUF7</accession>
<evidence type="ECO:0000313" key="5">
    <source>
        <dbReference type="Proteomes" id="UP000000379"/>
    </source>
</evidence>
<dbReference type="KEGG" id="tra:Trad_2636"/>
<dbReference type="AlphaFoldDB" id="D7CUF7"/>
<evidence type="ECO:0000313" key="4">
    <source>
        <dbReference type="EMBL" id="ADI15742.1"/>
    </source>
</evidence>
<feature type="domain" description="PKD" evidence="3">
    <location>
        <begin position="338"/>
        <end position="430"/>
    </location>
</feature>
<gene>
    <name evidence="4" type="ordered locus">Trad_2636</name>
</gene>
<organism evidence="4 5">
    <name type="scientific">Truepera radiovictrix (strain DSM 17093 / CIP 108686 / LMG 22925 / RQ-24)</name>
    <dbReference type="NCBI Taxonomy" id="649638"/>
    <lineage>
        <taxon>Bacteria</taxon>
        <taxon>Thermotogati</taxon>
        <taxon>Deinococcota</taxon>
        <taxon>Deinococci</taxon>
        <taxon>Trueperales</taxon>
        <taxon>Trueperaceae</taxon>
        <taxon>Truepera</taxon>
    </lineage>
</organism>
<feature type="compositionally biased region" description="Pro residues" evidence="1">
    <location>
        <begin position="272"/>
        <end position="330"/>
    </location>
</feature>
<evidence type="ECO:0000256" key="2">
    <source>
        <dbReference type="SAM" id="SignalP"/>
    </source>
</evidence>
<protein>
    <submittedName>
        <fullName evidence="4">PKD domain containing protein</fullName>
    </submittedName>
</protein>
<dbReference type="SUPFAM" id="SSF49299">
    <property type="entry name" value="PKD domain"/>
    <property type="match status" value="1"/>
</dbReference>